<dbReference type="SUPFAM" id="SSF52047">
    <property type="entry name" value="RNI-like"/>
    <property type="match status" value="1"/>
</dbReference>
<evidence type="ECO:0000313" key="2">
    <source>
        <dbReference type="Proteomes" id="UP001562425"/>
    </source>
</evidence>
<dbReference type="Proteomes" id="UP001562425">
    <property type="component" value="Unassembled WGS sequence"/>
</dbReference>
<dbReference type="InterPro" id="IPR032675">
    <property type="entry name" value="LRR_dom_sf"/>
</dbReference>
<dbReference type="EMBL" id="JBEHCU010002340">
    <property type="protein sequence ID" value="KAL1402901.1"/>
    <property type="molecule type" value="Genomic_DNA"/>
</dbReference>
<protein>
    <recommendedName>
        <fullName evidence="3">Mitochondrial ATP synthase regulatory component factor B</fullName>
    </recommendedName>
</protein>
<organism evidence="1 2">
    <name type="scientific">Culex pipiens pipiens</name>
    <name type="common">Northern house mosquito</name>
    <dbReference type="NCBI Taxonomy" id="38569"/>
    <lineage>
        <taxon>Eukaryota</taxon>
        <taxon>Metazoa</taxon>
        <taxon>Ecdysozoa</taxon>
        <taxon>Arthropoda</taxon>
        <taxon>Hexapoda</taxon>
        <taxon>Insecta</taxon>
        <taxon>Pterygota</taxon>
        <taxon>Neoptera</taxon>
        <taxon>Endopterygota</taxon>
        <taxon>Diptera</taxon>
        <taxon>Nematocera</taxon>
        <taxon>Culicoidea</taxon>
        <taxon>Culicidae</taxon>
        <taxon>Culicinae</taxon>
        <taxon>Culicini</taxon>
        <taxon>Culex</taxon>
        <taxon>Culex</taxon>
    </lineage>
</organism>
<keyword evidence="2" id="KW-1185">Reference proteome</keyword>
<comment type="caution">
    <text evidence="1">The sequence shown here is derived from an EMBL/GenBank/DDBJ whole genome shotgun (WGS) entry which is preliminary data.</text>
</comment>
<dbReference type="Gene3D" id="3.80.10.10">
    <property type="entry name" value="Ribonuclease Inhibitor"/>
    <property type="match status" value="1"/>
</dbReference>
<accession>A0ABD1DTH4</accession>
<dbReference type="AlphaFoldDB" id="A0ABD1DTH4"/>
<evidence type="ECO:0000313" key="1">
    <source>
        <dbReference type="EMBL" id="KAL1402901.1"/>
    </source>
</evidence>
<proteinExistence type="predicted"/>
<sequence>MLCTNVFSIIICVDGFEHFEFVVVKLISITMLLSQTARILAHKPLQLGLSPTPSSTVPVRNFWGWINMMFNRVDNSRLKVVGPDRLCAEWLLRNGARAKFVGVAREQVNYNMLPDEKTPVQIEELDGTDSGIMYIGFDHLKGLKGLRKVKLHKCVYVENQALAKLAFVADSLEELEVSSCKNITDGGLLSLKELKKLKQLTTFDLPYVKNLQAVEQELKKALPQCNMDLKP</sequence>
<gene>
    <name evidence="1" type="ORF">pipiens_005880</name>
</gene>
<name>A0ABD1DTH4_CULPP</name>
<reference evidence="1 2" key="1">
    <citation type="submission" date="2024-05" db="EMBL/GenBank/DDBJ databases">
        <title>Culex pipiens pipiens assembly and annotation.</title>
        <authorList>
            <person name="Alout H."/>
            <person name="Durand T."/>
        </authorList>
    </citation>
    <scope>NUCLEOTIDE SEQUENCE [LARGE SCALE GENOMIC DNA]</scope>
    <source>
        <strain evidence="1">HA-2024</strain>
        <tissue evidence="1">Whole body</tissue>
    </source>
</reference>
<evidence type="ECO:0008006" key="3">
    <source>
        <dbReference type="Google" id="ProtNLM"/>
    </source>
</evidence>